<keyword evidence="7" id="KW-0482">Metalloprotease</keyword>
<evidence type="ECO:0000259" key="13">
    <source>
        <dbReference type="Pfam" id="PF18962"/>
    </source>
</evidence>
<dbReference type="Gene3D" id="3.10.450.490">
    <property type="match status" value="1"/>
</dbReference>
<evidence type="ECO:0000259" key="10">
    <source>
        <dbReference type="Pfam" id="PF01447"/>
    </source>
</evidence>
<dbReference type="NCBIfam" id="TIGR04183">
    <property type="entry name" value="Por_Secre_tail"/>
    <property type="match status" value="1"/>
</dbReference>
<feature type="active site" description="Proton donor" evidence="8">
    <location>
        <position position="536"/>
    </location>
</feature>
<evidence type="ECO:0000259" key="12">
    <source>
        <dbReference type="Pfam" id="PF07504"/>
    </source>
</evidence>
<dbReference type="PRINTS" id="PR00730">
    <property type="entry name" value="THERMOLYSIN"/>
</dbReference>
<dbReference type="GO" id="GO:0046872">
    <property type="term" value="F:metal ion binding"/>
    <property type="evidence" value="ECO:0007669"/>
    <property type="project" value="UniProtKB-KW"/>
</dbReference>
<dbReference type="Pfam" id="PF07504">
    <property type="entry name" value="FTP"/>
    <property type="match status" value="1"/>
</dbReference>
<gene>
    <name evidence="14" type="ordered locus">CHU_1208</name>
</gene>
<keyword evidence="5" id="KW-0378">Hydrolase</keyword>
<dbReference type="Proteomes" id="UP000001822">
    <property type="component" value="Chromosome"/>
</dbReference>
<dbReference type="InterPro" id="IPR023612">
    <property type="entry name" value="Peptidase_M4"/>
</dbReference>
<dbReference type="Pfam" id="PF01447">
    <property type="entry name" value="Peptidase_M4"/>
    <property type="match status" value="1"/>
</dbReference>
<evidence type="ECO:0000256" key="7">
    <source>
        <dbReference type="ARBA" id="ARBA00023049"/>
    </source>
</evidence>
<evidence type="ECO:0000256" key="4">
    <source>
        <dbReference type="ARBA" id="ARBA00022729"/>
    </source>
</evidence>
<dbReference type="GO" id="GO:0004222">
    <property type="term" value="F:metalloendopeptidase activity"/>
    <property type="evidence" value="ECO:0007669"/>
    <property type="project" value="InterPro"/>
</dbReference>
<dbReference type="PANTHER" id="PTHR33794">
    <property type="entry name" value="BACILLOLYSIN"/>
    <property type="match status" value="1"/>
</dbReference>
<accession>A0A6N4SQ56</accession>
<dbReference type="InterPro" id="IPR027268">
    <property type="entry name" value="Peptidase_M4/M1_CTD_sf"/>
</dbReference>
<dbReference type="Gene3D" id="1.10.390.10">
    <property type="entry name" value="Neutral Protease Domain 2"/>
    <property type="match status" value="1"/>
</dbReference>
<dbReference type="SUPFAM" id="SSF55486">
    <property type="entry name" value="Metalloproteases ('zincins'), catalytic domain"/>
    <property type="match status" value="1"/>
</dbReference>
<evidence type="ECO:0000256" key="6">
    <source>
        <dbReference type="ARBA" id="ARBA00022833"/>
    </source>
</evidence>
<evidence type="ECO:0000259" key="11">
    <source>
        <dbReference type="Pfam" id="PF02868"/>
    </source>
</evidence>
<dbReference type="KEGG" id="chu:CHU_1208"/>
<dbReference type="Pfam" id="PF02868">
    <property type="entry name" value="Peptidase_M4_C"/>
    <property type="match status" value="1"/>
</dbReference>
<comment type="similarity">
    <text evidence="1">Belongs to the peptidase M4 family.</text>
</comment>
<evidence type="ECO:0000256" key="5">
    <source>
        <dbReference type="ARBA" id="ARBA00022801"/>
    </source>
</evidence>
<keyword evidence="2" id="KW-0645">Protease</keyword>
<sequence>MKKPYSTLFLLLLTATHTFAQTSFDVKEKQSNPAAHRSFEATRIKGNMLQQSILTAQGTSLLPQLSKPNTAAVRATAKNPFSVIYSNETGLPIFIKTIIPQTLQQRAVGTGSGIAIAYNYIDQLRETLGLTDVAEPFTPYKTEKDLLGGQIIRLKQFYNGIEIDGCESIVHINASGQAVSWNGSYIKPDLIKHTSFAVTPAAAAAKALADIKTHAHYVELSEQEQQFLNYSTPGIKQIYYIDDKLVRSCVPAYSIDVRPNFLDWWEYIIDAQTGNILSSHSKTCHADGPRISTGNDLNGVSRTINTYQTGSLYYTTDASRSMFKSSQSSFPDNPAGAIQTLDLNYTYGSNTKYKAITSSTNSFNATAISAHYIAGKSYDYYSAIHGRTSIDGNGGTIISFINVADPDDGTPMDNAFWNGKAMYYGNGNTNFKPLAGGLDVGGHELTHGVIQNSANLNYQGESGAINESMADIFGCMIDSLDWKIGEDVVLLSKYPSGALRDLSNPHNGGTNINSRGWQPAHVSEKYSGTQDNGGVHINSGITNYAFYLLAQSTSRSKAEKIFYRALTAYLTRSSKFIDLRIACIAAATDLYTSNEATKTGIAFDQVGITGNSEVPTTPVSSNLPVNTGDEYLLTYNLNTTYSTKLYRINTATQAYATINTSSVFNKPSITDDGSMAYFVNTANQLKSLYLTPGNTYEQIIQDEPIWNNVAISKNGKRLAATTTDKDTSVYVYDFDSDTWAQFVLYNPTYSEGIKSGGPIYADALEWDHTGEFLVYDCYNEFENTSGNNINFWDINFIQVWDNTLNDFGDGTVTKLFSSLPDHISVGNPAFAKNSTNIIAFDYIDEDEGDLYVIGCNTETNELDVITSSNVLGFPNFNRLDNKIAYLYELNSDHMKSIWTVDLDESKITALPNGSDTYYTDKSNWPVYYATGVRSLPSSTTAKHTNTSENRANVYPNPASADFSIRLTSGDQSHAVIHINSTTGQLIYSTAANLLTGENTIPVQLPASVASGYYIVTIETADERWVSKLIKK</sequence>
<keyword evidence="3" id="KW-0479">Metal-binding</keyword>
<dbReference type="Gene3D" id="3.10.170.10">
    <property type="match status" value="1"/>
</dbReference>
<feature type="domain" description="Secretion system C-terminal sorting" evidence="13">
    <location>
        <begin position="953"/>
        <end position="1029"/>
    </location>
</feature>
<organism evidence="14 15">
    <name type="scientific">Cytophaga hutchinsonii (strain ATCC 33406 / DSM 1761 / CIP 103989 / NBRC 15051 / NCIMB 9469 / D465)</name>
    <dbReference type="NCBI Taxonomy" id="269798"/>
    <lineage>
        <taxon>Bacteria</taxon>
        <taxon>Pseudomonadati</taxon>
        <taxon>Bacteroidota</taxon>
        <taxon>Cytophagia</taxon>
        <taxon>Cytophagales</taxon>
        <taxon>Cytophagaceae</taxon>
        <taxon>Cytophaga</taxon>
    </lineage>
</organism>
<evidence type="ECO:0000256" key="9">
    <source>
        <dbReference type="SAM" id="SignalP"/>
    </source>
</evidence>
<dbReference type="PANTHER" id="PTHR33794:SF1">
    <property type="entry name" value="BACILLOLYSIN"/>
    <property type="match status" value="1"/>
</dbReference>
<feature type="signal peptide" evidence="9">
    <location>
        <begin position="1"/>
        <end position="20"/>
    </location>
</feature>
<dbReference type="InterPro" id="IPR026444">
    <property type="entry name" value="Secre_tail"/>
</dbReference>
<dbReference type="OrthoDB" id="291295at2"/>
<evidence type="ECO:0000313" key="14">
    <source>
        <dbReference type="EMBL" id="ABG58481.1"/>
    </source>
</evidence>
<evidence type="ECO:0000256" key="8">
    <source>
        <dbReference type="PIRSR" id="PIRSR623612-1"/>
    </source>
</evidence>
<name>A0A6N4SQ56_CYTH3</name>
<dbReference type="GO" id="GO:0006508">
    <property type="term" value="P:proteolysis"/>
    <property type="evidence" value="ECO:0007669"/>
    <property type="project" value="UniProtKB-KW"/>
</dbReference>
<dbReference type="RefSeq" id="WP_011584596.1">
    <property type="nucleotide sequence ID" value="NC_008255.1"/>
</dbReference>
<keyword evidence="4 9" id="KW-0732">Signal</keyword>
<reference evidence="14 15" key="1">
    <citation type="journal article" date="2007" name="Appl. Environ. Microbiol.">
        <title>Genome sequence of the cellulolytic gliding bacterium Cytophaga hutchinsonii.</title>
        <authorList>
            <person name="Xie G."/>
            <person name="Bruce D.C."/>
            <person name="Challacombe J.F."/>
            <person name="Chertkov O."/>
            <person name="Detter J.C."/>
            <person name="Gilna P."/>
            <person name="Han C.S."/>
            <person name="Lucas S."/>
            <person name="Misra M."/>
            <person name="Myers G.L."/>
            <person name="Richardson P."/>
            <person name="Tapia R."/>
            <person name="Thayer N."/>
            <person name="Thompson L.S."/>
            <person name="Brettin T.S."/>
            <person name="Henrissat B."/>
            <person name="Wilson D.B."/>
            <person name="McBride M.J."/>
        </authorList>
    </citation>
    <scope>NUCLEOTIDE SEQUENCE [LARGE SCALE GENOMIC DNA]</scope>
    <source>
        <strain evidence="15">ATCC 33406 / DSM 1761 / CIP 103989 / NBRC 15051 / NCIMB 9469 / D465</strain>
    </source>
</reference>
<feature type="domain" description="Peptidase M4 C-terminal" evidence="11">
    <location>
        <begin position="454"/>
        <end position="608"/>
    </location>
</feature>
<dbReference type="InterPro" id="IPR011096">
    <property type="entry name" value="FTP_domain"/>
</dbReference>
<keyword evidence="15" id="KW-1185">Reference proteome</keyword>
<dbReference type="EMBL" id="CP000383">
    <property type="protein sequence ID" value="ABG58481.1"/>
    <property type="molecule type" value="Genomic_DNA"/>
</dbReference>
<dbReference type="CDD" id="cd09597">
    <property type="entry name" value="M4_TLP"/>
    <property type="match status" value="1"/>
</dbReference>
<proteinExistence type="inferred from homology"/>
<feature type="active site" evidence="8">
    <location>
        <position position="444"/>
    </location>
</feature>
<dbReference type="InterPro" id="IPR050728">
    <property type="entry name" value="Zinc_Metalloprotease_M4"/>
</dbReference>
<evidence type="ECO:0000256" key="1">
    <source>
        <dbReference type="ARBA" id="ARBA00009388"/>
    </source>
</evidence>
<feature type="chain" id="PRO_5027097366" evidence="9">
    <location>
        <begin position="21"/>
        <end position="1031"/>
    </location>
</feature>
<dbReference type="SUPFAM" id="SSF82171">
    <property type="entry name" value="DPP6 N-terminal domain-like"/>
    <property type="match status" value="1"/>
</dbReference>
<dbReference type="InterPro" id="IPR001570">
    <property type="entry name" value="Peptidase_M4_C_domain"/>
</dbReference>
<feature type="domain" description="Peptidase M4" evidence="10">
    <location>
        <begin position="293"/>
        <end position="451"/>
    </location>
</feature>
<evidence type="ECO:0000256" key="3">
    <source>
        <dbReference type="ARBA" id="ARBA00022723"/>
    </source>
</evidence>
<dbReference type="Pfam" id="PF18962">
    <property type="entry name" value="Por_Secre_tail"/>
    <property type="match status" value="1"/>
</dbReference>
<keyword evidence="6" id="KW-0862">Zinc</keyword>
<dbReference type="InterPro" id="IPR013856">
    <property type="entry name" value="Peptidase_M4_domain"/>
</dbReference>
<feature type="domain" description="FTP" evidence="12">
    <location>
        <begin position="136"/>
        <end position="185"/>
    </location>
</feature>
<protein>
    <submittedName>
        <fullName evidence="14">Uncharacterized protein</fullName>
    </submittedName>
</protein>
<evidence type="ECO:0000313" key="15">
    <source>
        <dbReference type="Proteomes" id="UP000001822"/>
    </source>
</evidence>
<dbReference type="AlphaFoldDB" id="A0A6N4SQ56"/>
<evidence type="ECO:0000256" key="2">
    <source>
        <dbReference type="ARBA" id="ARBA00022670"/>
    </source>
</evidence>